<protein>
    <submittedName>
        <fullName evidence="2">Uncharacterized protein</fullName>
    </submittedName>
</protein>
<name>A0A7N0UM61_KALFE</name>
<dbReference type="PANTHER" id="PTHR34054:SF2">
    <property type="entry name" value="EXPRESSED PROTEIN"/>
    <property type="match status" value="1"/>
</dbReference>
<dbReference type="Proteomes" id="UP000594263">
    <property type="component" value="Unplaced"/>
</dbReference>
<dbReference type="Gramene" id="Kaladp0075s0046.1.v1.1">
    <property type="protein sequence ID" value="Kaladp0075s0046.1.v1.1.CDS.1"/>
    <property type="gene ID" value="Kaladp0075s0046.v1.1"/>
</dbReference>
<proteinExistence type="predicted"/>
<dbReference type="PANTHER" id="PTHR34054">
    <property type="entry name" value="EXPRESSED PROTEIN"/>
    <property type="match status" value="1"/>
</dbReference>
<evidence type="ECO:0000313" key="2">
    <source>
        <dbReference type="EnsemblPlants" id="Kaladp0075s0046.1.v1.1.CDS.1"/>
    </source>
</evidence>
<evidence type="ECO:0000313" key="3">
    <source>
        <dbReference type="Proteomes" id="UP000594263"/>
    </source>
</evidence>
<keyword evidence="1" id="KW-1133">Transmembrane helix</keyword>
<evidence type="ECO:0000256" key="1">
    <source>
        <dbReference type="SAM" id="Phobius"/>
    </source>
</evidence>
<dbReference type="EnsemblPlants" id="Kaladp0075s0046.1.v1.1">
    <property type="protein sequence ID" value="Kaladp0075s0046.1.v1.1.CDS.1"/>
    <property type="gene ID" value="Kaladp0075s0046.v1.1"/>
</dbReference>
<feature type="transmembrane region" description="Helical" evidence="1">
    <location>
        <begin position="6"/>
        <end position="27"/>
    </location>
</feature>
<organism evidence="2 3">
    <name type="scientific">Kalanchoe fedtschenkoi</name>
    <name type="common">Lavender scallops</name>
    <name type="synonym">South American air plant</name>
    <dbReference type="NCBI Taxonomy" id="63787"/>
    <lineage>
        <taxon>Eukaryota</taxon>
        <taxon>Viridiplantae</taxon>
        <taxon>Streptophyta</taxon>
        <taxon>Embryophyta</taxon>
        <taxon>Tracheophyta</taxon>
        <taxon>Spermatophyta</taxon>
        <taxon>Magnoliopsida</taxon>
        <taxon>eudicotyledons</taxon>
        <taxon>Gunneridae</taxon>
        <taxon>Pentapetalae</taxon>
        <taxon>Saxifragales</taxon>
        <taxon>Crassulaceae</taxon>
        <taxon>Kalanchoe</taxon>
    </lineage>
</organism>
<accession>A0A7N0UM61</accession>
<keyword evidence="3" id="KW-1185">Reference proteome</keyword>
<reference evidence="2" key="1">
    <citation type="submission" date="2021-01" db="UniProtKB">
        <authorList>
            <consortium name="EnsemblPlants"/>
        </authorList>
    </citation>
    <scope>IDENTIFICATION</scope>
</reference>
<keyword evidence="1" id="KW-0472">Membrane</keyword>
<sequence>MQPFVSIGIAVVLFFGLVSIGAAGKVYHLLRWRRKKLIESSGVIETVVGERGSDDNSGCGGVGLFCWRKTSPVHDIVSQGLGRAGREEEDLEMGLAAPKSFLGEGVEAELMPLHSLCGPPRFLFTIEEETVEDLASEDGKPTARLIDLIREADAKSSFISPIGSPVRRSLSSSFYCNGVLNPLFEASAEAELMSRLRSSPPPKFKFLRDAEEKMYRKLVEEEETGRVDDIDGGGRLLMPIQMKPRTCVSEVATVHDMLVHVVSL</sequence>
<keyword evidence="1" id="KW-0812">Transmembrane</keyword>
<dbReference type="InterPro" id="IPR045884">
    <property type="entry name" value="At5g59350-like"/>
</dbReference>
<dbReference type="AlphaFoldDB" id="A0A7N0UM61"/>